<keyword evidence="1" id="KW-0805">Transcription regulation</keyword>
<evidence type="ECO:0000256" key="2">
    <source>
        <dbReference type="ARBA" id="ARBA00023125"/>
    </source>
</evidence>
<dbReference type="PROSITE" id="PS50987">
    <property type="entry name" value="HTH_ARSR_2"/>
    <property type="match status" value="1"/>
</dbReference>
<sequence length="98" mass="10464">MANDPFAILADPVRRRILELLVGAERPAGELVKVIGDEFGIGQPAVSMQLRTLREAGCCRVRAVGSTRWYGLESAGLQGVAQWLAGLSGEPNGQSQTE</sequence>
<evidence type="ECO:0000256" key="1">
    <source>
        <dbReference type="ARBA" id="ARBA00023015"/>
    </source>
</evidence>
<feature type="domain" description="HTH arsR-type" evidence="4">
    <location>
        <begin position="1"/>
        <end position="92"/>
    </location>
</feature>
<keyword evidence="3" id="KW-0804">Transcription</keyword>
<evidence type="ECO:0000256" key="3">
    <source>
        <dbReference type="ARBA" id="ARBA00023163"/>
    </source>
</evidence>
<name>A0ABX8S634_9ACTN</name>
<dbReference type="InterPro" id="IPR011991">
    <property type="entry name" value="ArsR-like_HTH"/>
</dbReference>
<dbReference type="InterPro" id="IPR051081">
    <property type="entry name" value="HTH_MetalResp_TranReg"/>
</dbReference>
<dbReference type="CDD" id="cd00090">
    <property type="entry name" value="HTH_ARSR"/>
    <property type="match status" value="1"/>
</dbReference>
<evidence type="ECO:0000313" key="5">
    <source>
        <dbReference type="EMBL" id="QXQ13298.1"/>
    </source>
</evidence>
<dbReference type="Pfam" id="PF12840">
    <property type="entry name" value="HTH_20"/>
    <property type="match status" value="1"/>
</dbReference>
<dbReference type="SUPFAM" id="SSF46785">
    <property type="entry name" value="Winged helix' DNA-binding domain"/>
    <property type="match status" value="1"/>
</dbReference>
<accession>A0ABX8S634</accession>
<dbReference type="InterPro" id="IPR036388">
    <property type="entry name" value="WH-like_DNA-bd_sf"/>
</dbReference>
<keyword evidence="6" id="KW-1185">Reference proteome</keyword>
<dbReference type="Gene3D" id="1.10.10.10">
    <property type="entry name" value="Winged helix-like DNA-binding domain superfamily/Winged helix DNA-binding domain"/>
    <property type="match status" value="1"/>
</dbReference>
<reference evidence="5" key="1">
    <citation type="submission" date="2021-07" db="EMBL/GenBank/DDBJ databases">
        <title>Candidatus Kaistella beijingensis sp. nov. isolated from a municipal wastewater treatment plant is involved in sludge foaming.</title>
        <authorList>
            <person name="Song Y."/>
            <person name="Liu S.-J."/>
        </authorList>
    </citation>
    <scope>NUCLEOTIDE SEQUENCE</scope>
    <source>
        <strain evidence="5">DSM 43998</strain>
    </source>
</reference>
<dbReference type="PANTHER" id="PTHR33154">
    <property type="entry name" value="TRANSCRIPTIONAL REGULATOR, ARSR FAMILY"/>
    <property type="match status" value="1"/>
</dbReference>
<dbReference type="PRINTS" id="PR00778">
    <property type="entry name" value="HTHARSR"/>
</dbReference>
<protein>
    <submittedName>
        <fullName evidence="5">Helix-turn-helix domain-containing protein</fullName>
    </submittedName>
</protein>
<dbReference type="RefSeq" id="WP_066472990.1">
    <property type="nucleotide sequence ID" value="NZ_CBCRUZ010000008.1"/>
</dbReference>
<dbReference type="EMBL" id="CP079105">
    <property type="protein sequence ID" value="QXQ13298.1"/>
    <property type="molecule type" value="Genomic_DNA"/>
</dbReference>
<organism evidence="5 6">
    <name type="scientific">Skermania pinensis</name>
    <dbReference type="NCBI Taxonomy" id="39122"/>
    <lineage>
        <taxon>Bacteria</taxon>
        <taxon>Bacillati</taxon>
        <taxon>Actinomycetota</taxon>
        <taxon>Actinomycetes</taxon>
        <taxon>Mycobacteriales</taxon>
        <taxon>Gordoniaceae</taxon>
        <taxon>Skermania</taxon>
    </lineage>
</organism>
<dbReference type="Proteomes" id="UP000887023">
    <property type="component" value="Chromosome"/>
</dbReference>
<dbReference type="InterPro" id="IPR036390">
    <property type="entry name" value="WH_DNA-bd_sf"/>
</dbReference>
<dbReference type="SMART" id="SM00418">
    <property type="entry name" value="HTH_ARSR"/>
    <property type="match status" value="1"/>
</dbReference>
<dbReference type="InterPro" id="IPR001845">
    <property type="entry name" value="HTH_ArsR_DNA-bd_dom"/>
</dbReference>
<proteinExistence type="predicted"/>
<gene>
    <name evidence="5" type="ORF">KV203_15700</name>
</gene>
<dbReference type="PANTHER" id="PTHR33154:SF33">
    <property type="entry name" value="TRANSCRIPTIONAL REPRESSOR SDPR"/>
    <property type="match status" value="1"/>
</dbReference>
<evidence type="ECO:0000313" key="6">
    <source>
        <dbReference type="Proteomes" id="UP000887023"/>
    </source>
</evidence>
<keyword evidence="2" id="KW-0238">DNA-binding</keyword>
<evidence type="ECO:0000259" key="4">
    <source>
        <dbReference type="PROSITE" id="PS50987"/>
    </source>
</evidence>